<keyword evidence="8 13" id="KW-0812">Transmembrane</keyword>
<evidence type="ECO:0000256" key="6">
    <source>
        <dbReference type="ARBA" id="ARBA00022475"/>
    </source>
</evidence>
<feature type="domain" description="ABC3 transporter permease C-terminal" evidence="14">
    <location>
        <begin position="185"/>
        <end position="302"/>
    </location>
</feature>
<evidence type="ECO:0000256" key="5">
    <source>
        <dbReference type="ARBA" id="ARBA00021907"/>
    </source>
</evidence>
<dbReference type="Pfam" id="PF18075">
    <property type="entry name" value="FtsX_ECD"/>
    <property type="match status" value="1"/>
</dbReference>
<evidence type="ECO:0000256" key="3">
    <source>
        <dbReference type="ARBA" id="ARBA00007379"/>
    </source>
</evidence>
<protein>
    <recommendedName>
        <fullName evidence="5 12">Cell division protein FtsX</fullName>
    </recommendedName>
</protein>
<proteinExistence type="inferred from homology"/>
<evidence type="ECO:0000256" key="2">
    <source>
        <dbReference type="ARBA" id="ARBA00004651"/>
    </source>
</evidence>
<evidence type="ECO:0000313" key="17">
    <source>
        <dbReference type="Proteomes" id="UP000065220"/>
    </source>
</evidence>
<keyword evidence="6 12" id="KW-1003">Cell membrane</keyword>
<dbReference type="PANTHER" id="PTHR47755">
    <property type="entry name" value="CELL DIVISION PROTEIN FTSX"/>
    <property type="match status" value="1"/>
</dbReference>
<dbReference type="AlphaFoldDB" id="A0A109W1Y4"/>
<evidence type="ECO:0000313" key="16">
    <source>
        <dbReference type="EMBL" id="AMD86329.1"/>
    </source>
</evidence>
<dbReference type="KEGG" id="ard:AXF14_00240"/>
<sequence>MRFRYVLSETGKGLTRNLAMTVSVILVAFVSLLFVGASALLQAQISTMKGDWYDKVEVSVYMCPPSSSYPQCSAGEATQAQIDAVEDLVNSTTLEPYVASYTIESKEAAYKNFMKAYGNSSIGRNATEDMMPVSFRIKLTDAEKYQVVAEQFEGRDGVERVVDQRATLEPLFLVMNRASWITGGLAAIMALAAILLITTTIRLSAMSRSRETGIMRLVGASNTFIQLPFVLEGVIAALIGGLLAVGALFVGVKYVVTDWLAGSIKFTSAFIGTGDVLRLSPWLLLAAVLIAALASALSLRKYTRV</sequence>
<keyword evidence="10 12" id="KW-0472">Membrane</keyword>
<evidence type="ECO:0000256" key="10">
    <source>
        <dbReference type="ARBA" id="ARBA00023136"/>
    </source>
</evidence>
<dbReference type="InterPro" id="IPR003838">
    <property type="entry name" value="ABC3_permease_C"/>
</dbReference>
<evidence type="ECO:0000256" key="7">
    <source>
        <dbReference type="ARBA" id="ARBA00022618"/>
    </source>
</evidence>
<accession>A0A109W1Y4</accession>
<dbReference type="InterPro" id="IPR004513">
    <property type="entry name" value="FtsX"/>
</dbReference>
<dbReference type="OrthoDB" id="9812531at2"/>
<dbReference type="InterPro" id="IPR040690">
    <property type="entry name" value="FtsX_ECD"/>
</dbReference>
<comment type="similarity">
    <text evidence="3 12">Belongs to the ABC-4 integral membrane protein family. FtsX subfamily.</text>
</comment>
<keyword evidence="7 12" id="KW-0132">Cell division</keyword>
<name>A0A109W1Y4_ACTRD</name>
<evidence type="ECO:0000256" key="13">
    <source>
        <dbReference type="SAM" id="Phobius"/>
    </source>
</evidence>
<feature type="transmembrane region" description="Helical" evidence="13">
    <location>
        <begin position="224"/>
        <end position="250"/>
    </location>
</feature>
<dbReference type="RefSeq" id="WP_067938933.1">
    <property type="nucleotide sequence ID" value="NZ_CAUHMM010000165.1"/>
</dbReference>
<evidence type="ECO:0000256" key="4">
    <source>
        <dbReference type="ARBA" id="ARBA00011160"/>
    </source>
</evidence>
<dbReference type="PANTHER" id="PTHR47755:SF1">
    <property type="entry name" value="CELL DIVISION PROTEIN FTSX"/>
    <property type="match status" value="1"/>
</dbReference>
<evidence type="ECO:0000259" key="15">
    <source>
        <dbReference type="Pfam" id="PF18075"/>
    </source>
</evidence>
<evidence type="ECO:0000256" key="1">
    <source>
        <dbReference type="ARBA" id="ARBA00003552"/>
    </source>
</evidence>
<organism evidence="16 17">
    <name type="scientific">Actinomyces radicidentis</name>
    <dbReference type="NCBI Taxonomy" id="111015"/>
    <lineage>
        <taxon>Bacteria</taxon>
        <taxon>Bacillati</taxon>
        <taxon>Actinomycetota</taxon>
        <taxon>Actinomycetes</taxon>
        <taxon>Actinomycetales</taxon>
        <taxon>Actinomycetaceae</taxon>
        <taxon>Actinomyces</taxon>
    </lineage>
</organism>
<evidence type="ECO:0000259" key="14">
    <source>
        <dbReference type="Pfam" id="PF02687"/>
    </source>
</evidence>
<comment type="subcellular location">
    <subcellularLocation>
        <location evidence="2">Cell membrane</location>
        <topology evidence="2">Multi-pass membrane protein</topology>
    </subcellularLocation>
</comment>
<dbReference type="GO" id="GO:0051301">
    <property type="term" value="P:cell division"/>
    <property type="evidence" value="ECO:0007669"/>
    <property type="project" value="UniProtKB-KW"/>
</dbReference>
<evidence type="ECO:0000256" key="9">
    <source>
        <dbReference type="ARBA" id="ARBA00022989"/>
    </source>
</evidence>
<gene>
    <name evidence="16" type="ORF">AXF14_00240</name>
</gene>
<keyword evidence="11 12" id="KW-0131">Cell cycle</keyword>
<comment type="function">
    <text evidence="1">Part of the ABC transporter FtsEX involved in cellular division.</text>
</comment>
<evidence type="ECO:0000256" key="12">
    <source>
        <dbReference type="PIRNR" id="PIRNR003097"/>
    </source>
</evidence>
<dbReference type="Proteomes" id="UP000065220">
    <property type="component" value="Chromosome"/>
</dbReference>
<evidence type="ECO:0000256" key="8">
    <source>
        <dbReference type="ARBA" id="ARBA00022692"/>
    </source>
</evidence>
<feature type="transmembrane region" description="Helical" evidence="13">
    <location>
        <begin position="180"/>
        <end position="203"/>
    </location>
</feature>
<dbReference type="PIRSF" id="PIRSF003097">
    <property type="entry name" value="FtsX"/>
    <property type="match status" value="1"/>
</dbReference>
<keyword evidence="9 13" id="KW-1133">Transmembrane helix</keyword>
<dbReference type="NCBIfam" id="NF038346">
    <property type="entry name" value="FtsX_actino"/>
    <property type="match status" value="1"/>
</dbReference>
<dbReference type="InterPro" id="IPR047929">
    <property type="entry name" value="FtsX_actino"/>
</dbReference>
<feature type="domain" description="FtsX extracellular" evidence="15">
    <location>
        <begin position="56"/>
        <end position="161"/>
    </location>
</feature>
<dbReference type="EMBL" id="CP014228">
    <property type="protein sequence ID" value="AMD86329.1"/>
    <property type="molecule type" value="Genomic_DNA"/>
</dbReference>
<dbReference type="Gene3D" id="3.30.70.3040">
    <property type="match status" value="1"/>
</dbReference>
<feature type="transmembrane region" description="Helical" evidence="13">
    <location>
        <begin position="279"/>
        <end position="299"/>
    </location>
</feature>
<dbReference type="STRING" id="111015.AXF14_00240"/>
<reference evidence="17" key="1">
    <citation type="submission" date="2016-02" db="EMBL/GenBank/DDBJ databases">
        <authorList>
            <person name="Holder M.E."/>
            <person name="Ajami N.J."/>
            <person name="Petrosino J.F."/>
        </authorList>
    </citation>
    <scope>NUCLEOTIDE SEQUENCE [LARGE SCALE GENOMIC DNA]</scope>
    <source>
        <strain evidence="17">CCUG 36733</strain>
    </source>
</reference>
<evidence type="ECO:0000256" key="11">
    <source>
        <dbReference type="ARBA" id="ARBA00023306"/>
    </source>
</evidence>
<comment type="subunit">
    <text evidence="4">Forms a membrane-associated complex with FtsE.</text>
</comment>
<dbReference type="Pfam" id="PF02687">
    <property type="entry name" value="FtsX"/>
    <property type="match status" value="1"/>
</dbReference>
<keyword evidence="17" id="KW-1185">Reference proteome</keyword>
<dbReference type="GO" id="GO:0005886">
    <property type="term" value="C:plasma membrane"/>
    <property type="evidence" value="ECO:0007669"/>
    <property type="project" value="UniProtKB-SubCell"/>
</dbReference>